<reference evidence="1" key="1">
    <citation type="journal article" date="2020" name="Stud. Mycol.">
        <title>101 Dothideomycetes genomes: a test case for predicting lifestyles and emergence of pathogens.</title>
        <authorList>
            <person name="Haridas S."/>
            <person name="Albert R."/>
            <person name="Binder M."/>
            <person name="Bloem J."/>
            <person name="Labutti K."/>
            <person name="Salamov A."/>
            <person name="Andreopoulos B."/>
            <person name="Baker S."/>
            <person name="Barry K."/>
            <person name="Bills G."/>
            <person name="Bluhm B."/>
            <person name="Cannon C."/>
            <person name="Castanera R."/>
            <person name="Culley D."/>
            <person name="Daum C."/>
            <person name="Ezra D."/>
            <person name="Gonzalez J."/>
            <person name="Henrissat B."/>
            <person name="Kuo A."/>
            <person name="Liang C."/>
            <person name="Lipzen A."/>
            <person name="Lutzoni F."/>
            <person name="Magnuson J."/>
            <person name="Mondo S."/>
            <person name="Nolan M."/>
            <person name="Ohm R."/>
            <person name="Pangilinan J."/>
            <person name="Park H.-J."/>
            <person name="Ramirez L."/>
            <person name="Alfaro M."/>
            <person name="Sun H."/>
            <person name="Tritt A."/>
            <person name="Yoshinaga Y."/>
            <person name="Zwiers L.-H."/>
            <person name="Turgeon B."/>
            <person name="Goodwin S."/>
            <person name="Spatafora J."/>
            <person name="Crous P."/>
            <person name="Grigoriev I."/>
        </authorList>
    </citation>
    <scope>NUCLEOTIDE SEQUENCE</scope>
    <source>
        <strain evidence="1">ATCC 200398</strain>
    </source>
</reference>
<gene>
    <name evidence="1" type="ORF">BDR25DRAFT_311303</name>
</gene>
<accession>A0ACB6R9A0</accession>
<protein>
    <submittedName>
        <fullName evidence="1">Uncharacterized protein</fullName>
    </submittedName>
</protein>
<evidence type="ECO:0000313" key="1">
    <source>
        <dbReference type="EMBL" id="KAF2474905.1"/>
    </source>
</evidence>
<evidence type="ECO:0000313" key="2">
    <source>
        <dbReference type="Proteomes" id="UP000799755"/>
    </source>
</evidence>
<proteinExistence type="predicted"/>
<dbReference type="Proteomes" id="UP000799755">
    <property type="component" value="Unassembled WGS sequence"/>
</dbReference>
<sequence>MPPQNRSLDPREHYALHGHSSSDTSVQNRGQQNPVSKSQHKTQRKKINKASKSDTQDRRSSTTSSHVSAVITPTDKANGNVVVIDEAVLSKADAIISNAAKVIANATNSYLSSTSEVKEHTHAIQDHHQSHPANGFPVTGASTAPESVRTRPNTPFVSGRNEGQGPRKHRPGSTTPFGSNINHALQPVRFQNPFPVGGPPTPTGCAATLLDAIPAHQRVEIKQKLETVCAQQNKRIKNIGHQRFELCERFATLRKGEVACEQEILHHQQEFIRFFSYSMIEEDAERKLAAQKMALQHGRRANEQQYKERSYRDELEQVRMDLCLLDKEELQFYTDTHHGLVAEIVKLLGTK</sequence>
<dbReference type="EMBL" id="MU003497">
    <property type="protein sequence ID" value="KAF2474905.1"/>
    <property type="molecule type" value="Genomic_DNA"/>
</dbReference>
<comment type="caution">
    <text evidence="1">The sequence shown here is derived from an EMBL/GenBank/DDBJ whole genome shotgun (WGS) entry which is preliminary data.</text>
</comment>
<keyword evidence="2" id="KW-1185">Reference proteome</keyword>
<organism evidence="1 2">
    <name type="scientific">Lindgomyces ingoldianus</name>
    <dbReference type="NCBI Taxonomy" id="673940"/>
    <lineage>
        <taxon>Eukaryota</taxon>
        <taxon>Fungi</taxon>
        <taxon>Dikarya</taxon>
        <taxon>Ascomycota</taxon>
        <taxon>Pezizomycotina</taxon>
        <taxon>Dothideomycetes</taxon>
        <taxon>Pleosporomycetidae</taxon>
        <taxon>Pleosporales</taxon>
        <taxon>Lindgomycetaceae</taxon>
        <taxon>Lindgomyces</taxon>
    </lineage>
</organism>
<name>A0ACB6R9A0_9PLEO</name>